<evidence type="ECO:0000256" key="1">
    <source>
        <dbReference type="SAM" id="Phobius"/>
    </source>
</evidence>
<comment type="caution">
    <text evidence="2">The sequence shown here is derived from an EMBL/GenBank/DDBJ whole genome shotgun (WGS) entry which is preliminary data.</text>
</comment>
<dbReference type="VEuPathDB" id="FungiDB:PC110_g18051"/>
<keyword evidence="1" id="KW-1133">Transmembrane helix</keyword>
<reference evidence="2" key="1">
    <citation type="submission" date="2021-01" db="EMBL/GenBank/DDBJ databases">
        <title>Phytophthora aleatoria, a newly-described species from Pinus radiata is distinct from Phytophthora cactorum isolates based on comparative genomics.</title>
        <authorList>
            <person name="Mcdougal R."/>
            <person name="Panda P."/>
            <person name="Williams N."/>
            <person name="Studholme D.J."/>
        </authorList>
    </citation>
    <scope>NUCLEOTIDE SEQUENCE</scope>
    <source>
        <strain evidence="2">NZFS 3830</strain>
    </source>
</reference>
<accession>A0A8T1U6M3</accession>
<sequence length="114" mass="12702">MGETTQDTRDGDLVAGLVECDVNGMRRAREARVETALGAALLCVVAIRAGSVLYFQDIFFLHLIKTIGVKKCKRVTRNCVQGSSMVFSIISYEIINIFILSTLIIYLLKEYLIP</sequence>
<organism evidence="2 3">
    <name type="scientific">Phytophthora cactorum</name>
    <dbReference type="NCBI Taxonomy" id="29920"/>
    <lineage>
        <taxon>Eukaryota</taxon>
        <taxon>Sar</taxon>
        <taxon>Stramenopiles</taxon>
        <taxon>Oomycota</taxon>
        <taxon>Peronosporomycetes</taxon>
        <taxon>Peronosporales</taxon>
        <taxon>Peronosporaceae</taxon>
        <taxon>Phytophthora</taxon>
    </lineage>
</organism>
<proteinExistence type="predicted"/>
<feature type="transmembrane region" description="Helical" evidence="1">
    <location>
        <begin position="36"/>
        <end position="64"/>
    </location>
</feature>
<evidence type="ECO:0000313" key="3">
    <source>
        <dbReference type="Proteomes" id="UP000688947"/>
    </source>
</evidence>
<gene>
    <name evidence="2" type="ORF">JG687_00012376</name>
</gene>
<protein>
    <submittedName>
        <fullName evidence="2">Uncharacterized protein</fullName>
    </submittedName>
</protein>
<keyword evidence="1" id="KW-0472">Membrane</keyword>
<dbReference type="OrthoDB" id="10440892at2759"/>
<keyword evidence="1" id="KW-0812">Transmembrane</keyword>
<name>A0A8T1U6M3_9STRA</name>
<feature type="transmembrane region" description="Helical" evidence="1">
    <location>
        <begin position="85"/>
        <end position="108"/>
    </location>
</feature>
<dbReference type="Proteomes" id="UP000688947">
    <property type="component" value="Unassembled WGS sequence"/>
</dbReference>
<dbReference type="AlphaFoldDB" id="A0A8T1U6M3"/>
<evidence type="ECO:0000313" key="2">
    <source>
        <dbReference type="EMBL" id="KAG6953486.1"/>
    </source>
</evidence>
<dbReference type="EMBL" id="JAENGZ010000822">
    <property type="protein sequence ID" value="KAG6953486.1"/>
    <property type="molecule type" value="Genomic_DNA"/>
</dbReference>